<dbReference type="Proteomes" id="UP000054826">
    <property type="component" value="Unassembled WGS sequence"/>
</dbReference>
<evidence type="ECO:0000313" key="2">
    <source>
        <dbReference type="Proteomes" id="UP000054826"/>
    </source>
</evidence>
<dbReference type="AlphaFoldDB" id="A0A0V1KEW0"/>
<comment type="caution">
    <text evidence="1">The sequence shown here is derived from an EMBL/GenBank/DDBJ whole genome shotgun (WGS) entry which is preliminary data.</text>
</comment>
<evidence type="ECO:0000313" key="1">
    <source>
        <dbReference type="EMBL" id="KRZ45730.1"/>
    </source>
</evidence>
<gene>
    <name evidence="1" type="ORF">T4C_5369</name>
</gene>
<accession>A0A0V1KEW0</accession>
<reference evidence="1 2" key="1">
    <citation type="submission" date="2015-01" db="EMBL/GenBank/DDBJ databases">
        <title>Evolution of Trichinella species and genotypes.</title>
        <authorList>
            <person name="Korhonen P.K."/>
            <person name="Edoardo P."/>
            <person name="Giuseppe L.R."/>
            <person name="Gasser R.B."/>
        </authorList>
    </citation>
    <scope>NUCLEOTIDE SEQUENCE [LARGE SCALE GENOMIC DNA]</scope>
    <source>
        <strain evidence="1">ISS176</strain>
    </source>
</reference>
<name>A0A0V1KEW0_TRIPS</name>
<proteinExistence type="predicted"/>
<protein>
    <submittedName>
        <fullName evidence="1">Uncharacterized protein</fullName>
    </submittedName>
</protein>
<dbReference type="EMBL" id="JYDV01000002">
    <property type="protein sequence ID" value="KRZ45730.1"/>
    <property type="molecule type" value="Genomic_DNA"/>
</dbReference>
<organism evidence="1 2">
    <name type="scientific">Trichinella pseudospiralis</name>
    <name type="common">Parasitic roundworm</name>
    <dbReference type="NCBI Taxonomy" id="6337"/>
    <lineage>
        <taxon>Eukaryota</taxon>
        <taxon>Metazoa</taxon>
        <taxon>Ecdysozoa</taxon>
        <taxon>Nematoda</taxon>
        <taxon>Enoplea</taxon>
        <taxon>Dorylaimia</taxon>
        <taxon>Trichinellida</taxon>
        <taxon>Trichinellidae</taxon>
        <taxon>Trichinella</taxon>
    </lineage>
</organism>
<sequence length="56" mass="6429">MHCNTNKYASIQLDHESEERNILKAALSGYHQSIYDFKLNCLEADLCRIMLQPVCG</sequence>